<organism evidence="2 3">
    <name type="scientific">Polaribacter gangjinensis</name>
    <dbReference type="NCBI Taxonomy" id="574710"/>
    <lineage>
        <taxon>Bacteria</taxon>
        <taxon>Pseudomonadati</taxon>
        <taxon>Bacteroidota</taxon>
        <taxon>Flavobacteriia</taxon>
        <taxon>Flavobacteriales</taxon>
        <taxon>Flavobacteriaceae</taxon>
    </lineage>
</organism>
<accession>A0A2S7WCW4</accession>
<dbReference type="AlphaFoldDB" id="A0A2S7WCW4"/>
<dbReference type="OrthoDB" id="1188278at2"/>
<feature type="transmembrane region" description="Helical" evidence="1">
    <location>
        <begin position="119"/>
        <end position="141"/>
    </location>
</feature>
<proteinExistence type="predicted"/>
<feature type="transmembrane region" description="Helical" evidence="1">
    <location>
        <begin position="153"/>
        <end position="174"/>
    </location>
</feature>
<feature type="transmembrane region" description="Helical" evidence="1">
    <location>
        <begin position="189"/>
        <end position="211"/>
    </location>
</feature>
<sequence>MKTIELSKEQIQSIENRLEKNGLKYWDIRIEILDHLVSDIESRLENGESYKSALNNGFFPLHLYGNLEALNRSKLLAINKIVRKQYFKRVQQMLTNPSDLLVICLSFFGYFLLYKFSSLLVFKTTTMLILLIPLIIGLVLYFKEFLQKKKSGYLVYSSFYIFFSFLMLNSFLQFVRPDGIIPVSKETQLFIWFLITCVNSIFTFAGILIHLKTVKKLKIIKRKLLLE</sequence>
<evidence type="ECO:0000256" key="1">
    <source>
        <dbReference type="SAM" id="Phobius"/>
    </source>
</evidence>
<gene>
    <name evidence="2" type="ORF">BTO13_09590</name>
</gene>
<comment type="caution">
    <text evidence="2">The sequence shown here is derived from an EMBL/GenBank/DDBJ whole genome shotgun (WGS) entry which is preliminary data.</text>
</comment>
<keyword evidence="1" id="KW-0812">Transmembrane</keyword>
<evidence type="ECO:0000313" key="2">
    <source>
        <dbReference type="EMBL" id="PQJ75469.1"/>
    </source>
</evidence>
<dbReference type="EMBL" id="MSCL01000001">
    <property type="protein sequence ID" value="PQJ75469.1"/>
    <property type="molecule type" value="Genomic_DNA"/>
</dbReference>
<feature type="transmembrane region" description="Helical" evidence="1">
    <location>
        <begin position="93"/>
        <end position="113"/>
    </location>
</feature>
<reference evidence="2 3" key="1">
    <citation type="submission" date="2016-12" db="EMBL/GenBank/DDBJ databases">
        <title>Trade-off between light-utilization and light-protection in marine flavobacteria.</title>
        <authorList>
            <person name="Kumagai Y."/>
            <person name="Yoshizawa S."/>
            <person name="Kogure K."/>
            <person name="Iwasaki W."/>
        </authorList>
    </citation>
    <scope>NUCLEOTIDE SEQUENCE [LARGE SCALE GENOMIC DNA]</scope>
    <source>
        <strain evidence="2 3">KCTC 22729</strain>
    </source>
</reference>
<dbReference type="RefSeq" id="WP_105046610.1">
    <property type="nucleotide sequence ID" value="NZ_CP150662.1"/>
</dbReference>
<dbReference type="Proteomes" id="UP000237608">
    <property type="component" value="Unassembled WGS sequence"/>
</dbReference>
<keyword evidence="1" id="KW-1133">Transmembrane helix</keyword>
<name>A0A2S7WCW4_9FLAO</name>
<keyword evidence="3" id="KW-1185">Reference proteome</keyword>
<keyword evidence="1" id="KW-0472">Membrane</keyword>
<protein>
    <submittedName>
        <fullName evidence="2">Uncharacterized protein</fullName>
    </submittedName>
</protein>
<evidence type="ECO:0000313" key="3">
    <source>
        <dbReference type="Proteomes" id="UP000237608"/>
    </source>
</evidence>